<reference evidence="2" key="1">
    <citation type="journal article" date="2020" name="Stud. Mycol.">
        <title>101 Dothideomycetes genomes: a test case for predicting lifestyles and emergence of pathogens.</title>
        <authorList>
            <person name="Haridas S."/>
            <person name="Albert R."/>
            <person name="Binder M."/>
            <person name="Bloem J."/>
            <person name="Labutti K."/>
            <person name="Salamov A."/>
            <person name="Andreopoulos B."/>
            <person name="Baker S."/>
            <person name="Barry K."/>
            <person name="Bills G."/>
            <person name="Bluhm B."/>
            <person name="Cannon C."/>
            <person name="Castanera R."/>
            <person name="Culley D."/>
            <person name="Daum C."/>
            <person name="Ezra D."/>
            <person name="Gonzalez J."/>
            <person name="Henrissat B."/>
            <person name="Kuo A."/>
            <person name="Liang C."/>
            <person name="Lipzen A."/>
            <person name="Lutzoni F."/>
            <person name="Magnuson J."/>
            <person name="Mondo S."/>
            <person name="Nolan M."/>
            <person name="Ohm R."/>
            <person name="Pangilinan J."/>
            <person name="Park H.-J."/>
            <person name="Ramirez L."/>
            <person name="Alfaro M."/>
            <person name="Sun H."/>
            <person name="Tritt A."/>
            <person name="Yoshinaga Y."/>
            <person name="Zwiers L.-H."/>
            <person name="Turgeon B."/>
            <person name="Goodwin S."/>
            <person name="Spatafora J."/>
            <person name="Crous P."/>
            <person name="Grigoriev I."/>
        </authorList>
    </citation>
    <scope>NUCLEOTIDE SEQUENCE</scope>
    <source>
        <strain evidence="2">CBS 113818</strain>
    </source>
</reference>
<dbReference type="AlphaFoldDB" id="A0A6A6ZNR8"/>
<organism evidence="2 3">
    <name type="scientific">Ophiobolus disseminans</name>
    <dbReference type="NCBI Taxonomy" id="1469910"/>
    <lineage>
        <taxon>Eukaryota</taxon>
        <taxon>Fungi</taxon>
        <taxon>Dikarya</taxon>
        <taxon>Ascomycota</taxon>
        <taxon>Pezizomycotina</taxon>
        <taxon>Dothideomycetes</taxon>
        <taxon>Pleosporomycetidae</taxon>
        <taxon>Pleosporales</taxon>
        <taxon>Pleosporineae</taxon>
        <taxon>Phaeosphaeriaceae</taxon>
        <taxon>Ophiobolus</taxon>
    </lineage>
</organism>
<proteinExistence type="predicted"/>
<evidence type="ECO:0000256" key="1">
    <source>
        <dbReference type="SAM" id="MobiDB-lite"/>
    </source>
</evidence>
<dbReference type="EMBL" id="MU006234">
    <property type="protein sequence ID" value="KAF2822722.1"/>
    <property type="molecule type" value="Genomic_DNA"/>
</dbReference>
<keyword evidence="3" id="KW-1185">Reference proteome</keyword>
<evidence type="ECO:0000313" key="2">
    <source>
        <dbReference type="EMBL" id="KAF2822722.1"/>
    </source>
</evidence>
<evidence type="ECO:0000313" key="3">
    <source>
        <dbReference type="Proteomes" id="UP000799424"/>
    </source>
</evidence>
<dbReference type="Proteomes" id="UP000799424">
    <property type="component" value="Unassembled WGS sequence"/>
</dbReference>
<name>A0A6A6ZNR8_9PLEO</name>
<feature type="compositionally biased region" description="Basic and acidic residues" evidence="1">
    <location>
        <begin position="420"/>
        <end position="447"/>
    </location>
</feature>
<feature type="region of interest" description="Disordered" evidence="1">
    <location>
        <begin position="1"/>
        <end position="30"/>
    </location>
</feature>
<feature type="region of interest" description="Disordered" evidence="1">
    <location>
        <begin position="417"/>
        <end position="471"/>
    </location>
</feature>
<protein>
    <submittedName>
        <fullName evidence="2">Uncharacterized protein</fullName>
    </submittedName>
</protein>
<accession>A0A6A6ZNR8</accession>
<dbReference type="OrthoDB" id="3801079at2759"/>
<sequence length="492" mass="54649">MDDVGLRWSFGPRPQAEDEEATRPLLPQRGLTADRETIMIGSASISFLQGNYEEGRDTADFDGGRHVDTDGAYDALHTSLSSYFSDGFPVSVTSPSLADQQDMGYSFAKLNRGAGVGEPSHVNRNQFAPLADTTSTNVTQGSADQAMPDAPPAAIIEDDYGEPFLTLTQEDETHMERILTPVRGHLLRIQRTTHDCLPAYSAHMKARSHAQVLKGRLGAVGEHVREHLEGEAELDMEVRELGVRELKLCRFIATKYWPLPVTPTSHLHIQRTYRNALFIQTAKFQLRRDQKRHDDWVAEVSQQSRTSFGEAAARYARNCEAAMAVVDQDEAYAELLRQQERARIEAMDRRLAENLAREGGYDNDDEPPALVPHEAMHVDWEDDDESTKRAVAASLQDVQNGGAAVAGDWQAVQDGNEVQDAGRGDGDQRCRAAKHGGGDEVRAKQVRDEDDEMGVEVSHSMATTNDLDAERRRFRAARKMKGGGGKVRKRRT</sequence>
<gene>
    <name evidence="2" type="ORF">CC86DRAFT_410302</name>
</gene>